<dbReference type="GO" id="GO:0016747">
    <property type="term" value="F:acyltransferase activity, transferring groups other than amino-acyl groups"/>
    <property type="evidence" value="ECO:0007669"/>
    <property type="project" value="InterPro"/>
</dbReference>
<dbReference type="EMBL" id="CP049257">
    <property type="protein sequence ID" value="QIG41635.1"/>
    <property type="molecule type" value="Genomic_DNA"/>
</dbReference>
<keyword evidence="2" id="KW-0808">Transferase</keyword>
<sequence length="254" mass="27356">MTSAEEVLAASAAWVYVPEDAEQVRTDEYHLVAYPLHWSDPTAVTSIASDRTAAALVDEVLDRAAALGRDAVTFWITGTTRPADLEAHLRERGAEPTEHLDVLARPLDALPDLDVPADVDVRRVVDEASWRDAEAIGVEVFGGSFPDDEAVAAAVGRIRDAAPQFVAYRDGRPLGTAGASYVDGVARLWGGGVRQEARGTGLYRALLDVRLQAARAAGCRFALVKGRVETSGPVLRRAGFERYGGERAHLLRRG</sequence>
<accession>A0A6G6W957</accession>
<evidence type="ECO:0000313" key="3">
    <source>
        <dbReference type="Proteomes" id="UP000502996"/>
    </source>
</evidence>
<dbReference type="Pfam" id="PF00583">
    <property type="entry name" value="Acetyltransf_1"/>
    <property type="match status" value="1"/>
</dbReference>
<dbReference type="Gene3D" id="3.40.630.30">
    <property type="match status" value="1"/>
</dbReference>
<dbReference type="Proteomes" id="UP000502996">
    <property type="component" value="Chromosome"/>
</dbReference>
<dbReference type="SUPFAM" id="SSF55729">
    <property type="entry name" value="Acyl-CoA N-acyltransferases (Nat)"/>
    <property type="match status" value="1"/>
</dbReference>
<protein>
    <submittedName>
        <fullName evidence="2">GNAT family N-acetyltransferase</fullName>
    </submittedName>
</protein>
<reference evidence="2 3" key="1">
    <citation type="submission" date="2020-02" db="EMBL/GenBank/DDBJ databases">
        <title>Full genome sequence of Nocardioides sp. R-3366.</title>
        <authorList>
            <person name="Im W.-T."/>
        </authorList>
    </citation>
    <scope>NUCLEOTIDE SEQUENCE [LARGE SCALE GENOMIC DNA]</scope>
    <source>
        <strain evidence="2 3">R-3366</strain>
    </source>
</reference>
<feature type="domain" description="N-acetyltransferase" evidence="1">
    <location>
        <begin position="119"/>
        <end position="254"/>
    </location>
</feature>
<dbReference type="InterPro" id="IPR016181">
    <property type="entry name" value="Acyl_CoA_acyltransferase"/>
</dbReference>
<evidence type="ECO:0000259" key="1">
    <source>
        <dbReference type="PROSITE" id="PS51186"/>
    </source>
</evidence>
<dbReference type="AlphaFoldDB" id="A0A6G6W957"/>
<gene>
    <name evidence="2" type="ORF">G5V58_01580</name>
</gene>
<proteinExistence type="predicted"/>
<dbReference type="InterPro" id="IPR000182">
    <property type="entry name" value="GNAT_dom"/>
</dbReference>
<keyword evidence="3" id="KW-1185">Reference proteome</keyword>
<organism evidence="2 3">
    <name type="scientific">Nocardioides anomalus</name>
    <dbReference type="NCBI Taxonomy" id="2712223"/>
    <lineage>
        <taxon>Bacteria</taxon>
        <taxon>Bacillati</taxon>
        <taxon>Actinomycetota</taxon>
        <taxon>Actinomycetes</taxon>
        <taxon>Propionibacteriales</taxon>
        <taxon>Nocardioidaceae</taxon>
        <taxon>Nocardioides</taxon>
    </lineage>
</organism>
<dbReference type="KEGG" id="nano:G5V58_01580"/>
<evidence type="ECO:0000313" key="2">
    <source>
        <dbReference type="EMBL" id="QIG41635.1"/>
    </source>
</evidence>
<dbReference type="RefSeq" id="WP_165228157.1">
    <property type="nucleotide sequence ID" value="NZ_CP049257.1"/>
</dbReference>
<dbReference type="CDD" id="cd04301">
    <property type="entry name" value="NAT_SF"/>
    <property type="match status" value="1"/>
</dbReference>
<dbReference type="PROSITE" id="PS51186">
    <property type="entry name" value="GNAT"/>
    <property type="match status" value="1"/>
</dbReference>
<name>A0A6G6W957_9ACTN</name>